<dbReference type="Gene3D" id="3.30.565.10">
    <property type="entry name" value="Histidine kinase-like ATPase, C-terminal domain"/>
    <property type="match status" value="1"/>
</dbReference>
<keyword evidence="12" id="KW-1185">Reference proteome</keyword>
<feature type="transmembrane region" description="Helical" evidence="9">
    <location>
        <begin position="340"/>
        <end position="360"/>
    </location>
</feature>
<keyword evidence="4" id="KW-0808">Transferase</keyword>
<keyword evidence="9" id="KW-0472">Membrane</keyword>
<keyword evidence="8" id="KW-0902">Two-component regulatory system</keyword>
<dbReference type="SMART" id="SM00387">
    <property type="entry name" value="HATPase_c"/>
    <property type="match status" value="1"/>
</dbReference>
<keyword evidence="5" id="KW-0547">Nucleotide-binding</keyword>
<feature type="domain" description="Histidine kinase" evidence="10">
    <location>
        <begin position="478"/>
        <end position="584"/>
    </location>
</feature>
<evidence type="ECO:0000259" key="10">
    <source>
        <dbReference type="PROSITE" id="PS50109"/>
    </source>
</evidence>
<evidence type="ECO:0000256" key="1">
    <source>
        <dbReference type="ARBA" id="ARBA00000085"/>
    </source>
</evidence>
<evidence type="ECO:0000256" key="7">
    <source>
        <dbReference type="ARBA" id="ARBA00022840"/>
    </source>
</evidence>
<dbReference type="SUPFAM" id="SSF55874">
    <property type="entry name" value="ATPase domain of HSP90 chaperone/DNA topoisomerase II/histidine kinase"/>
    <property type="match status" value="1"/>
</dbReference>
<dbReference type="InterPro" id="IPR003594">
    <property type="entry name" value="HATPase_dom"/>
</dbReference>
<dbReference type="EC" id="2.7.13.3" evidence="2"/>
<evidence type="ECO:0000256" key="5">
    <source>
        <dbReference type="ARBA" id="ARBA00022741"/>
    </source>
</evidence>
<evidence type="ECO:0000256" key="8">
    <source>
        <dbReference type="ARBA" id="ARBA00023012"/>
    </source>
</evidence>
<keyword evidence="3" id="KW-0597">Phosphoprotein</keyword>
<reference evidence="11 12" key="1">
    <citation type="submission" date="2021-03" db="EMBL/GenBank/DDBJ databases">
        <title>Genomic Encyclopedia of Type Strains, Phase IV (KMG-IV): sequencing the most valuable type-strain genomes for metagenomic binning, comparative biology and taxonomic classification.</title>
        <authorList>
            <person name="Goeker M."/>
        </authorList>
    </citation>
    <scope>NUCLEOTIDE SEQUENCE [LARGE SCALE GENOMIC DNA]</scope>
    <source>
        <strain evidence="11 12">DSM 26806</strain>
    </source>
</reference>
<comment type="catalytic activity">
    <reaction evidence="1">
        <text>ATP + protein L-histidine = ADP + protein N-phospho-L-histidine.</text>
        <dbReference type="EC" id="2.7.13.3"/>
    </reaction>
</comment>
<dbReference type="InterPro" id="IPR036890">
    <property type="entry name" value="HATPase_C_sf"/>
</dbReference>
<name>A0ABS4JEW3_9BACL</name>
<feature type="transmembrane region" description="Helical" evidence="9">
    <location>
        <begin position="12"/>
        <end position="31"/>
    </location>
</feature>
<dbReference type="InterPro" id="IPR016120">
    <property type="entry name" value="Sig_transdc_His_kin_SpoOB"/>
</dbReference>
<dbReference type="InterPro" id="IPR004358">
    <property type="entry name" value="Sig_transdc_His_kin-like_C"/>
</dbReference>
<evidence type="ECO:0000256" key="3">
    <source>
        <dbReference type="ARBA" id="ARBA00022553"/>
    </source>
</evidence>
<dbReference type="PANTHER" id="PTHR40448:SF1">
    <property type="entry name" value="TWO-COMPONENT SENSOR HISTIDINE KINASE"/>
    <property type="match status" value="1"/>
</dbReference>
<protein>
    <recommendedName>
        <fullName evidence="2">histidine kinase</fullName>
        <ecNumber evidence="2">2.7.13.3</ecNumber>
    </recommendedName>
</protein>
<dbReference type="Proteomes" id="UP001519288">
    <property type="component" value="Unassembled WGS sequence"/>
</dbReference>
<keyword evidence="6" id="KW-0418">Kinase</keyword>
<dbReference type="RefSeq" id="WP_209860112.1">
    <property type="nucleotide sequence ID" value="NZ_JAGGLD010000001.1"/>
</dbReference>
<evidence type="ECO:0000256" key="4">
    <source>
        <dbReference type="ARBA" id="ARBA00022679"/>
    </source>
</evidence>
<sequence length="592" mass="67352">MITRVGFRRLMIVYILVMGLLLVFLNTIYYYTMKNALLDGQKQTIDIMTSNVKSSLEITQKGEILFEEALSEKLQLAAIAAQNMLPPKLEDVTNEQLAKVRDQLGIEDLTLFKYLKKENNFVGAKSSDQKEIGLTTETWGKGKWNIVFKELMEKHEATPIPNFGENLPHFWAGPFDTSSADPTKVSKWGYYNDGTTDYLIDPYISENIINRFHQTAGVQFNIAEQMKTNPIVLEIGILNDKILQGEWTAPIKSNPEWHSERKLLYGTYNYTSPQDLSLAKEAFMTMKKVHQVMVIHGKSVLRTYSPITLQDNVNKGFNRMLIIVTSDMDKLSSDLLHKEIRISIVALIILILGGLMIIAVGRYIKNQGKVVDDVQTMYVQNIDSLYTTVKEYRHDFINHIFALSGLARIKKYDEMESYLHTLSQVSGVLKEIIDIPIPAFNGLIQAKAAQALERDIHFNYDFKGFEQLNLEMMKITDLVRIAGNLLDNAFYAVQECDKGERTVSITAKVEQRTLTLRVMNNGDPISNELCERIFEQGFTTKPRTKNSGLGLSIVKKIIEEYNGHIQVESHEELTSFQIDIPLSQKEILLGIA</sequence>
<dbReference type="InterPro" id="IPR005467">
    <property type="entry name" value="His_kinase_dom"/>
</dbReference>
<keyword evidence="9" id="KW-0812">Transmembrane</keyword>
<dbReference type="SUPFAM" id="SSF55890">
    <property type="entry name" value="Sporulation response regulatory protein Spo0B"/>
    <property type="match status" value="1"/>
</dbReference>
<keyword evidence="9" id="KW-1133">Transmembrane helix</keyword>
<keyword evidence="7" id="KW-0067">ATP-binding</keyword>
<dbReference type="Pfam" id="PF14689">
    <property type="entry name" value="SPOB_a"/>
    <property type="match status" value="1"/>
</dbReference>
<dbReference type="InterPro" id="IPR039506">
    <property type="entry name" value="SPOB_a"/>
</dbReference>
<dbReference type="EMBL" id="JAGGLD010000001">
    <property type="protein sequence ID" value="MBP2000252.1"/>
    <property type="molecule type" value="Genomic_DNA"/>
</dbReference>
<evidence type="ECO:0000256" key="9">
    <source>
        <dbReference type="SAM" id="Phobius"/>
    </source>
</evidence>
<dbReference type="PROSITE" id="PS50109">
    <property type="entry name" value="HIS_KIN"/>
    <property type="match status" value="1"/>
</dbReference>
<evidence type="ECO:0000256" key="6">
    <source>
        <dbReference type="ARBA" id="ARBA00022777"/>
    </source>
</evidence>
<evidence type="ECO:0000256" key="2">
    <source>
        <dbReference type="ARBA" id="ARBA00012438"/>
    </source>
</evidence>
<dbReference type="Pfam" id="PF02518">
    <property type="entry name" value="HATPase_c"/>
    <property type="match status" value="1"/>
</dbReference>
<gene>
    <name evidence="11" type="ORF">J2Z69_001271</name>
</gene>
<dbReference type="Gene3D" id="1.10.287.130">
    <property type="match status" value="1"/>
</dbReference>
<comment type="caution">
    <text evidence="11">The sequence shown here is derived from an EMBL/GenBank/DDBJ whole genome shotgun (WGS) entry which is preliminary data.</text>
</comment>
<evidence type="ECO:0000313" key="12">
    <source>
        <dbReference type="Proteomes" id="UP001519288"/>
    </source>
</evidence>
<accession>A0ABS4JEW3</accession>
<dbReference type="PRINTS" id="PR00344">
    <property type="entry name" value="BCTRLSENSOR"/>
</dbReference>
<proteinExistence type="predicted"/>
<dbReference type="PANTHER" id="PTHR40448">
    <property type="entry name" value="TWO-COMPONENT SENSOR HISTIDINE KINASE"/>
    <property type="match status" value="1"/>
</dbReference>
<organism evidence="11 12">
    <name type="scientific">Paenibacillus shirakamiensis</name>
    <dbReference type="NCBI Taxonomy" id="1265935"/>
    <lineage>
        <taxon>Bacteria</taxon>
        <taxon>Bacillati</taxon>
        <taxon>Bacillota</taxon>
        <taxon>Bacilli</taxon>
        <taxon>Bacillales</taxon>
        <taxon>Paenibacillaceae</taxon>
        <taxon>Paenibacillus</taxon>
    </lineage>
</organism>
<evidence type="ECO:0000313" key="11">
    <source>
        <dbReference type="EMBL" id="MBP2000252.1"/>
    </source>
</evidence>